<accession>A0A9P0YZ47</accession>
<reference evidence="3" key="1">
    <citation type="submission" date="2022-07" db="EMBL/GenBank/DDBJ databases">
        <authorList>
            <person name="Macas J."/>
            <person name="Novak P."/>
            <person name="Neumann P."/>
        </authorList>
    </citation>
    <scope>NUCLEOTIDE SEQUENCE</scope>
</reference>
<evidence type="ECO:0000313" key="3">
    <source>
        <dbReference type="EMBL" id="CAH9080839.1"/>
    </source>
</evidence>
<comment type="caution">
    <text evidence="3">The sequence shown here is derived from an EMBL/GenBank/DDBJ whole genome shotgun (WGS) entry which is preliminary data.</text>
</comment>
<dbReference type="AlphaFoldDB" id="A0A9P0YZ47"/>
<dbReference type="Gene3D" id="3.30.70.2890">
    <property type="entry name" value="XS domain"/>
    <property type="match status" value="1"/>
</dbReference>
<dbReference type="InterPro" id="IPR005380">
    <property type="entry name" value="XS_domain"/>
</dbReference>
<dbReference type="PANTHER" id="PTHR46619:SF3">
    <property type="entry name" value="RNA RECOGNITION MOTIF XS DOMAIN PROTEIN"/>
    <property type="match status" value="1"/>
</dbReference>
<sequence length="552" mass="61201">MAGGNTSKPPSSNSANPKPQTQPQPQPQTPQAGNASNRTPRWESPGKHRPPKESKSSGSGLADNKPKPSPKTGKETASLAANANKSLQPMSRSNYRSPKPDLDATLSALPPFPFQDPPPPPTYGFHMLERRTIALADGSVRPYYALPSNYPDFPSFPSRDFRGPGLGLDRQFPMSPDFRPEFRNRDNPLMWNRNPDHWNSVGLDGPGSGPGMGLSGFDNNPMKRKFGDEALEVHGGLERQRQQLLQQGNASNSPGTSGLYRRDVGDSRPAKFMRSIEANVGQLKHHSVDQNALKKAFLHHIKVIYENTNQKNRYMADGKQGRLHCAVCGSASQDFPDMHSLIMHSYNSNNADSTIEHLGFHKALCFLMGWNYSVPPNHSKAYQMLSADEASANQNDLIMWPPLVIIHNTMTGKRPDGRMEGLGNKVMDNYLRDLGFHGGKSKAVYGREGHLGISLVKFSGDQAGLKEAVRMAEYFLKDNRGRNGWARVQPFTTSGGTDEENNPDLVKVDQRTGEKKRVFYGYLATVSDMEKVDFETRKKVSIESRRELQSSS</sequence>
<proteinExistence type="predicted"/>
<feature type="region of interest" description="Disordered" evidence="1">
    <location>
        <begin position="243"/>
        <end position="264"/>
    </location>
</feature>
<name>A0A9P0YZ47_CUSEU</name>
<evidence type="ECO:0000256" key="1">
    <source>
        <dbReference type="SAM" id="MobiDB-lite"/>
    </source>
</evidence>
<dbReference type="EMBL" id="CAMAPE010000013">
    <property type="protein sequence ID" value="CAH9080839.1"/>
    <property type="molecule type" value="Genomic_DNA"/>
</dbReference>
<keyword evidence="4" id="KW-1185">Reference proteome</keyword>
<dbReference type="GO" id="GO:0031047">
    <property type="term" value="P:regulatory ncRNA-mediated gene silencing"/>
    <property type="evidence" value="ECO:0007669"/>
    <property type="project" value="InterPro"/>
</dbReference>
<evidence type="ECO:0000259" key="2">
    <source>
        <dbReference type="Pfam" id="PF03468"/>
    </source>
</evidence>
<organism evidence="3 4">
    <name type="scientific">Cuscuta europaea</name>
    <name type="common">European dodder</name>
    <dbReference type="NCBI Taxonomy" id="41803"/>
    <lineage>
        <taxon>Eukaryota</taxon>
        <taxon>Viridiplantae</taxon>
        <taxon>Streptophyta</taxon>
        <taxon>Embryophyta</taxon>
        <taxon>Tracheophyta</taxon>
        <taxon>Spermatophyta</taxon>
        <taxon>Magnoliopsida</taxon>
        <taxon>eudicotyledons</taxon>
        <taxon>Gunneridae</taxon>
        <taxon>Pentapetalae</taxon>
        <taxon>asterids</taxon>
        <taxon>lamiids</taxon>
        <taxon>Solanales</taxon>
        <taxon>Convolvulaceae</taxon>
        <taxon>Cuscuteae</taxon>
        <taxon>Cuscuta</taxon>
        <taxon>Cuscuta subgen. Cuscuta</taxon>
    </lineage>
</organism>
<feature type="compositionally biased region" description="Low complexity" evidence="1">
    <location>
        <begin position="7"/>
        <end position="19"/>
    </location>
</feature>
<feature type="region of interest" description="Disordered" evidence="1">
    <location>
        <begin position="1"/>
        <end position="109"/>
    </location>
</feature>
<feature type="compositionally biased region" description="Polar residues" evidence="1">
    <location>
        <begin position="79"/>
        <end position="96"/>
    </location>
</feature>
<gene>
    <name evidence="3" type="ORF">CEURO_LOCUS7670</name>
</gene>
<feature type="domain" description="XS" evidence="2">
    <location>
        <begin position="396"/>
        <end position="530"/>
    </location>
</feature>
<evidence type="ECO:0000313" key="4">
    <source>
        <dbReference type="Proteomes" id="UP001152484"/>
    </source>
</evidence>
<dbReference type="PANTHER" id="PTHR46619">
    <property type="entry name" value="RNA RECOGNITION MOTIF XS DOMAIN PROTEIN-RELATED"/>
    <property type="match status" value="1"/>
</dbReference>
<dbReference type="Proteomes" id="UP001152484">
    <property type="component" value="Unassembled WGS sequence"/>
</dbReference>
<dbReference type="OrthoDB" id="1915348at2759"/>
<protein>
    <recommendedName>
        <fullName evidence="2">XS domain-containing protein</fullName>
    </recommendedName>
</protein>
<dbReference type="Pfam" id="PF03468">
    <property type="entry name" value="XS"/>
    <property type="match status" value="1"/>
</dbReference>
<dbReference type="InterPro" id="IPR038588">
    <property type="entry name" value="XS_domain_sf"/>
</dbReference>
<feature type="compositionally biased region" description="Basic and acidic residues" evidence="1">
    <location>
        <begin position="40"/>
        <end position="55"/>
    </location>
</feature>